<dbReference type="RefSeq" id="WP_144847967.1">
    <property type="nucleotide sequence ID" value="NZ_VMRJ01000003.1"/>
</dbReference>
<dbReference type="InterPro" id="IPR029033">
    <property type="entry name" value="His_PPase_superfam"/>
</dbReference>
<accession>A0A558BUP6</accession>
<dbReference type="AlphaFoldDB" id="A0A558BUP6"/>
<gene>
    <name evidence="2" type="ORF">FNT36_12225</name>
</gene>
<dbReference type="OrthoDB" id="9810154at2"/>
<sequence length="165" mass="18453">MKTLYLMRHAKSSWSFDELSDRERPLNDRGRDDAPRIGQALAKRQITPDVFVSSPAVRALSTAVLVAREVDYPHDKIQVEPALYEADLDTVVAVIRELPDEANSALLTGHNPTFTDVANYLSPSPLSGEMPTAGLMCLRFLVDHWAEIGPANAEFYFYEYPKNVS</sequence>
<feature type="binding site" evidence="1">
    <location>
        <position position="58"/>
    </location>
    <ligand>
        <name>substrate</name>
    </ligand>
</feature>
<proteinExistence type="predicted"/>
<dbReference type="SUPFAM" id="SSF53254">
    <property type="entry name" value="Phosphoglycerate mutase-like"/>
    <property type="match status" value="1"/>
</dbReference>
<organism evidence="2 3">
    <name type="scientific">Hymenobacter setariae</name>
    <dbReference type="NCBI Taxonomy" id="2594794"/>
    <lineage>
        <taxon>Bacteria</taxon>
        <taxon>Pseudomonadati</taxon>
        <taxon>Bacteroidota</taxon>
        <taxon>Cytophagia</taxon>
        <taxon>Cytophagales</taxon>
        <taxon>Hymenobacteraceae</taxon>
        <taxon>Hymenobacter</taxon>
    </lineage>
</organism>
<dbReference type="Pfam" id="PF00300">
    <property type="entry name" value="His_Phos_1"/>
    <property type="match status" value="1"/>
</dbReference>
<evidence type="ECO:0000313" key="3">
    <source>
        <dbReference type="Proteomes" id="UP000317624"/>
    </source>
</evidence>
<name>A0A558BUP6_9BACT</name>
<reference evidence="2 3" key="1">
    <citation type="submission" date="2019-07" db="EMBL/GenBank/DDBJ databases">
        <title>Hymenobacter sp. straun FUR1 Genome sequencing and assembly.</title>
        <authorList>
            <person name="Chhetri G."/>
        </authorList>
    </citation>
    <scope>NUCLEOTIDE SEQUENCE [LARGE SCALE GENOMIC DNA]</scope>
    <source>
        <strain evidence="2 3">Fur1</strain>
    </source>
</reference>
<dbReference type="EMBL" id="VMRJ01000003">
    <property type="protein sequence ID" value="TVT40246.1"/>
    <property type="molecule type" value="Genomic_DNA"/>
</dbReference>
<keyword evidence="3" id="KW-1185">Reference proteome</keyword>
<dbReference type="PANTHER" id="PTHR47623:SF1">
    <property type="entry name" value="OS09G0287300 PROTEIN"/>
    <property type="match status" value="1"/>
</dbReference>
<dbReference type="InterPro" id="IPR013078">
    <property type="entry name" value="His_Pase_superF_clade-1"/>
</dbReference>
<protein>
    <submittedName>
        <fullName evidence="2">Histidine phosphatase family protein</fullName>
    </submittedName>
</protein>
<dbReference type="PANTHER" id="PTHR47623">
    <property type="entry name" value="OS09G0287300 PROTEIN"/>
    <property type="match status" value="1"/>
</dbReference>
<dbReference type="Gene3D" id="3.40.50.1240">
    <property type="entry name" value="Phosphoglycerate mutase-like"/>
    <property type="match status" value="1"/>
</dbReference>
<dbReference type="Proteomes" id="UP000317624">
    <property type="component" value="Unassembled WGS sequence"/>
</dbReference>
<comment type="caution">
    <text evidence="2">The sequence shown here is derived from an EMBL/GenBank/DDBJ whole genome shotgun (WGS) entry which is preliminary data.</text>
</comment>
<dbReference type="CDD" id="cd07067">
    <property type="entry name" value="HP_PGM_like"/>
    <property type="match status" value="1"/>
</dbReference>
<evidence type="ECO:0000256" key="1">
    <source>
        <dbReference type="PIRSR" id="PIRSR613078-2"/>
    </source>
</evidence>
<evidence type="ECO:0000313" key="2">
    <source>
        <dbReference type="EMBL" id="TVT40246.1"/>
    </source>
</evidence>